<dbReference type="Proteomes" id="UP000282028">
    <property type="component" value="Unassembled WGS sequence"/>
</dbReference>
<feature type="transmembrane region" description="Helical" evidence="1">
    <location>
        <begin position="48"/>
        <end position="69"/>
    </location>
</feature>
<evidence type="ECO:0000313" key="3">
    <source>
        <dbReference type="Proteomes" id="UP000282028"/>
    </source>
</evidence>
<accession>A0A3M8BYK9</accession>
<comment type="caution">
    <text evidence="2">The sequence shown here is derived from an EMBL/GenBank/DDBJ whole genome shotgun (WGS) entry which is preliminary data.</text>
</comment>
<reference evidence="2 3" key="1">
    <citation type="submission" date="2018-10" db="EMBL/GenBank/DDBJ databases">
        <title>Phylogenomics of Brevibacillus.</title>
        <authorList>
            <person name="Dunlap C."/>
        </authorList>
    </citation>
    <scope>NUCLEOTIDE SEQUENCE [LARGE SCALE GENOMIC DNA]</scope>
    <source>
        <strain evidence="2 3">JCM 12215</strain>
    </source>
</reference>
<name>A0A3M8BYK9_9BACL</name>
<evidence type="ECO:0000256" key="1">
    <source>
        <dbReference type="SAM" id="Phobius"/>
    </source>
</evidence>
<keyword evidence="1" id="KW-1133">Transmembrane helix</keyword>
<sequence>MDVHGKCPKCKSKKIDFKESINRFLYVTIYALVLMIIAWVGVRLNGTPVIFLFLGLFGAFVLFIVRLALDKKKIIQCTCLDCGTKWQRGPNDQ</sequence>
<dbReference type="AlphaFoldDB" id="A0A3M8BYK9"/>
<proteinExistence type="predicted"/>
<evidence type="ECO:0000313" key="2">
    <source>
        <dbReference type="EMBL" id="RNB67785.1"/>
    </source>
</evidence>
<gene>
    <name evidence="2" type="ORF">EDM52_21715</name>
</gene>
<feature type="transmembrane region" description="Helical" evidence="1">
    <location>
        <begin position="21"/>
        <end position="42"/>
    </location>
</feature>
<protein>
    <submittedName>
        <fullName evidence="2">Uncharacterized protein</fullName>
    </submittedName>
</protein>
<dbReference type="RefSeq" id="WP_122911025.1">
    <property type="nucleotide sequence ID" value="NZ_CBCSBE010000017.1"/>
</dbReference>
<keyword evidence="3" id="KW-1185">Reference proteome</keyword>
<keyword evidence="1" id="KW-0472">Membrane</keyword>
<dbReference type="OrthoDB" id="2468380at2"/>
<keyword evidence="1" id="KW-0812">Transmembrane</keyword>
<organism evidence="2 3">
    <name type="scientific">Brevibacillus invocatus</name>
    <dbReference type="NCBI Taxonomy" id="173959"/>
    <lineage>
        <taxon>Bacteria</taxon>
        <taxon>Bacillati</taxon>
        <taxon>Bacillota</taxon>
        <taxon>Bacilli</taxon>
        <taxon>Bacillales</taxon>
        <taxon>Paenibacillaceae</taxon>
        <taxon>Brevibacillus</taxon>
    </lineage>
</organism>
<dbReference type="EMBL" id="RHHR01000049">
    <property type="protein sequence ID" value="RNB67785.1"/>
    <property type="molecule type" value="Genomic_DNA"/>
</dbReference>